<dbReference type="PANTHER" id="PTHR20953">
    <property type="entry name" value="KINASE-RELATED"/>
    <property type="match status" value="1"/>
</dbReference>
<evidence type="ECO:0000256" key="2">
    <source>
        <dbReference type="ARBA" id="ARBA00022840"/>
    </source>
</evidence>
<dbReference type="Gene3D" id="3.40.50.300">
    <property type="entry name" value="P-loop containing nucleotide triphosphate hydrolases"/>
    <property type="match status" value="1"/>
</dbReference>
<dbReference type="InterPro" id="IPR027417">
    <property type="entry name" value="P-loop_NTPase"/>
</dbReference>
<keyword evidence="1" id="KW-0547">Nucleotide-binding</keyword>
<name>A0ABV5AFT8_9BACL</name>
<sequence length="337" mass="36665">MPVSNAELGADPFSPWRKAVSILPPELEERLHRLHPDALAALEEIRLRVGQPLELCGQTGSSFLHCETGTTSVASEGLVVTSGHIKHVVAQVTQFSMYAVEEDLRRGFMTIPGGHRVGVAGHVVTDGQGQVKSIRSISSLNIRVAHAIPGVANRLRHHLYRKHDGHPYNVLVISPPQCGKTTLVRDIARQWSENLLVRRKVPAKVAIVDERSEIAGCIEGVPQFSVGPRTDVLDGCPKAQGMLMAIRSLSPDIVVTDEIGRSEDALAILEATHAGVAVITTAHALRMEDWRLRPNMDSLFQSKAFDRYILLSRRNGPGTVEAVLDQAGRPIRTGGEG</sequence>
<dbReference type="InterPro" id="IPR014217">
    <property type="entry name" value="Spore_III_AA"/>
</dbReference>
<proteinExistence type="predicted"/>
<keyword evidence="5" id="KW-1185">Reference proteome</keyword>
<organism evidence="4 5">
    <name type="scientific">Alicyclobacillus fastidiosus</name>
    <dbReference type="NCBI Taxonomy" id="392011"/>
    <lineage>
        <taxon>Bacteria</taxon>
        <taxon>Bacillati</taxon>
        <taxon>Bacillota</taxon>
        <taxon>Bacilli</taxon>
        <taxon>Bacillales</taxon>
        <taxon>Alicyclobacillaceae</taxon>
        <taxon>Alicyclobacillus</taxon>
    </lineage>
</organism>
<dbReference type="Proteomes" id="UP001579974">
    <property type="component" value="Unassembled WGS sequence"/>
</dbReference>
<comment type="caution">
    <text evidence="4">The sequence shown here is derived from an EMBL/GenBank/DDBJ whole genome shotgun (WGS) entry which is preliminary data.</text>
</comment>
<dbReference type="SUPFAM" id="SSF52540">
    <property type="entry name" value="P-loop containing nucleoside triphosphate hydrolases"/>
    <property type="match status" value="1"/>
</dbReference>
<dbReference type="RefSeq" id="WP_275476593.1">
    <property type="nucleotide sequence ID" value="NZ_CP162940.1"/>
</dbReference>
<evidence type="ECO:0000256" key="1">
    <source>
        <dbReference type="ARBA" id="ARBA00022741"/>
    </source>
</evidence>
<dbReference type="Pfam" id="PF19568">
    <property type="entry name" value="Spore_III_AA"/>
    <property type="match status" value="1"/>
</dbReference>
<evidence type="ECO:0000313" key="4">
    <source>
        <dbReference type="EMBL" id="MFB5191136.1"/>
    </source>
</evidence>
<gene>
    <name evidence="4" type="primary">spoIIIAA</name>
    <name evidence="4" type="ORF">KKP3000_004640</name>
</gene>
<accession>A0ABV5AFT8</accession>
<dbReference type="InterPro" id="IPR045735">
    <property type="entry name" value="Spore_III_AA_AAA+_ATPase"/>
</dbReference>
<dbReference type="SMART" id="SM00382">
    <property type="entry name" value="AAA"/>
    <property type="match status" value="1"/>
</dbReference>
<evidence type="ECO:0000313" key="5">
    <source>
        <dbReference type="Proteomes" id="UP001579974"/>
    </source>
</evidence>
<dbReference type="InterPro" id="IPR003593">
    <property type="entry name" value="AAA+_ATPase"/>
</dbReference>
<evidence type="ECO:0000259" key="3">
    <source>
        <dbReference type="SMART" id="SM00382"/>
    </source>
</evidence>
<feature type="domain" description="AAA+ ATPase" evidence="3">
    <location>
        <begin position="166"/>
        <end position="315"/>
    </location>
</feature>
<dbReference type="NCBIfam" id="TIGR02858">
    <property type="entry name" value="spore_III_AA"/>
    <property type="match status" value="1"/>
</dbReference>
<dbReference type="EMBL" id="JBDXSU010000009">
    <property type="protein sequence ID" value="MFB5191136.1"/>
    <property type="molecule type" value="Genomic_DNA"/>
</dbReference>
<reference evidence="4 5" key="1">
    <citation type="journal article" date="2024" name="Int. J. Mol. Sci.">
        <title>Exploration of Alicyclobacillus spp. Genome in Search of Antibiotic Resistance.</title>
        <authorList>
            <person name="Bucka-Kolendo J."/>
            <person name="Kiousi D.E."/>
            <person name="Dekowska A."/>
            <person name="Mikolajczuk-Szczyrba A."/>
            <person name="Karadedos D.M."/>
            <person name="Michael P."/>
            <person name="Galanis A."/>
            <person name="Sokolowska B."/>
        </authorList>
    </citation>
    <scope>NUCLEOTIDE SEQUENCE [LARGE SCALE GENOMIC DNA]</scope>
    <source>
        <strain evidence="4 5">KKP 3000</strain>
    </source>
</reference>
<dbReference type="PANTHER" id="PTHR20953:SF3">
    <property type="entry name" value="P-LOOP CONTAINING NUCLEOSIDE TRIPHOSPHATE HYDROLASES SUPERFAMILY PROTEIN"/>
    <property type="match status" value="1"/>
</dbReference>
<protein>
    <submittedName>
        <fullName evidence="4">Stage III sporulation protein AA</fullName>
    </submittedName>
</protein>
<keyword evidence="2" id="KW-0067">ATP-binding</keyword>